<evidence type="ECO:0000313" key="2">
    <source>
        <dbReference type="Proteomes" id="UP001615411"/>
    </source>
</evidence>
<dbReference type="EC" id="3.6.1.57" evidence="1"/>
<sequence length="369" mass="39734">MNNMKVVFRADASMQIGSGHVMRCLTLADALKAEGAECHFICREHPGHLLDLIRSKGFIGHSLDADGSSSLKDQIELQPAYAGWLGATQAQDSASCSEILARIAPDWLVVDHYALDVEWESSLRKYFSRLLVIDDLANRRHECDLLVDQNLGHTTSDYASLVNVSCDLLIGTQYALLRPEFAKFREISLSRRRVSQLQHILITMGGVDPFNATGTTLDALKSCSLPHDCSISVIMGLKAPFLADVVGLAGQMPWPTEVFSNVADMGERMAAADLVIGAAGSTSWERCCLGVPTIMVVLADNQVSGACALSQSGSAKLIKDAGEIPGQLPSALQSLSFDGALKKMSDSASQIVDGLGVQRVVRKMSVNNE</sequence>
<keyword evidence="2" id="KW-1185">Reference proteome</keyword>
<name>A0ACC7LU28_9PSED</name>
<dbReference type="EMBL" id="JBIUGF010000022">
    <property type="protein sequence ID" value="MFJ1338375.1"/>
    <property type="molecule type" value="Genomic_DNA"/>
</dbReference>
<gene>
    <name evidence="1" type="primary">pseG</name>
    <name evidence="1" type="ORF">ACIKP7_09590</name>
</gene>
<organism evidence="1 2">
    <name type="scientific">Pseudomonas caricapapayae</name>
    <dbReference type="NCBI Taxonomy" id="46678"/>
    <lineage>
        <taxon>Bacteria</taxon>
        <taxon>Pseudomonadati</taxon>
        <taxon>Pseudomonadota</taxon>
        <taxon>Gammaproteobacteria</taxon>
        <taxon>Pseudomonadales</taxon>
        <taxon>Pseudomonadaceae</taxon>
        <taxon>Pseudomonas</taxon>
    </lineage>
</organism>
<comment type="caution">
    <text evidence="1">The sequence shown here is derived from an EMBL/GenBank/DDBJ whole genome shotgun (WGS) entry which is preliminary data.</text>
</comment>
<keyword evidence="1" id="KW-0378">Hydrolase</keyword>
<reference evidence="1" key="1">
    <citation type="submission" date="2024-10" db="EMBL/GenBank/DDBJ databases">
        <title>Aeromonas and Pseudomonas from the Cagarras Archipelago, Rio de Janeiro, Brazil.</title>
        <authorList>
            <person name="Canellas A.L.B."/>
            <person name="Laport M.S."/>
        </authorList>
    </citation>
    <scope>NUCLEOTIDE SEQUENCE</scope>
    <source>
        <strain evidence="1">ACP-7</strain>
    </source>
</reference>
<accession>A0ACC7LU28</accession>
<proteinExistence type="predicted"/>
<evidence type="ECO:0000313" key="1">
    <source>
        <dbReference type="EMBL" id="MFJ1338375.1"/>
    </source>
</evidence>
<protein>
    <submittedName>
        <fullName evidence="1">UDP-2,4-diacetamido-2,4, 6-trideoxy-beta-L-altropyranose hydrolase</fullName>
        <ecNumber evidence="1">3.6.1.57</ecNumber>
    </submittedName>
</protein>
<dbReference type="Proteomes" id="UP001615411">
    <property type="component" value="Unassembled WGS sequence"/>
</dbReference>